<dbReference type="InterPro" id="IPR025245">
    <property type="entry name" value="DUF4197"/>
</dbReference>
<name>A0ABS6VQ47_9GAMM</name>
<feature type="chain" id="PRO_5046506316" evidence="1">
    <location>
        <begin position="20"/>
        <end position="238"/>
    </location>
</feature>
<sequence length="238" mass="25226">MRVIAFVFMTLLTSGCASMFDGMSLAAQAKFQQVLANTFAQKLKSGIDLVVDQLAAKGGFLDDRLVRVLLPPPLGLVIDVARDLNDKPEAALLEIMINRAAENAIPVAGPILKDIVANMEPGTLQKLLHSPRSAATELLVAEGAGLVQSAMLPVVRQSLEADGAIKLYEDLLSEEEKSIVSAEADGDVDAGVPAESVSPDRLAQYVVEQAAGTLFKKVAAKERLIRDSLDSVIAASAY</sequence>
<evidence type="ECO:0000313" key="3">
    <source>
        <dbReference type="Proteomes" id="UP001166291"/>
    </source>
</evidence>
<keyword evidence="3" id="KW-1185">Reference proteome</keyword>
<proteinExistence type="predicted"/>
<keyword evidence="1" id="KW-0732">Signal</keyword>
<evidence type="ECO:0000256" key="1">
    <source>
        <dbReference type="SAM" id="SignalP"/>
    </source>
</evidence>
<feature type="signal peptide" evidence="1">
    <location>
        <begin position="1"/>
        <end position="19"/>
    </location>
</feature>
<evidence type="ECO:0000313" key="2">
    <source>
        <dbReference type="EMBL" id="MBW2940444.1"/>
    </source>
</evidence>
<dbReference type="EMBL" id="JAHWDQ010000001">
    <property type="protein sequence ID" value="MBW2940444.1"/>
    <property type="molecule type" value="Genomic_DNA"/>
</dbReference>
<dbReference type="PROSITE" id="PS51257">
    <property type="entry name" value="PROKAR_LIPOPROTEIN"/>
    <property type="match status" value="1"/>
</dbReference>
<comment type="caution">
    <text evidence="2">The sequence shown here is derived from an EMBL/GenBank/DDBJ whole genome shotgun (WGS) entry which is preliminary data.</text>
</comment>
<accession>A0ABS6VQ47</accession>
<gene>
    <name evidence="2" type="ORF">KXJ70_06645</name>
</gene>
<reference evidence="2" key="1">
    <citation type="submission" date="2021-07" db="EMBL/GenBank/DDBJ databases">
        <title>Zhongshania sp. CAU 1632 isolated from seawater.</title>
        <authorList>
            <person name="Kim W."/>
        </authorList>
    </citation>
    <scope>NUCLEOTIDE SEQUENCE</scope>
    <source>
        <strain evidence="2">CAU 1632</strain>
    </source>
</reference>
<protein>
    <submittedName>
        <fullName evidence="2">DUF4197 domain-containing protein</fullName>
    </submittedName>
</protein>
<dbReference type="RefSeq" id="WP_219042639.1">
    <property type="nucleotide sequence ID" value="NZ_JAHWDQ010000001.1"/>
</dbReference>
<organism evidence="2 3">
    <name type="scientific">Zhongshania aquimaris</name>
    <dbReference type="NCBI Taxonomy" id="2857107"/>
    <lineage>
        <taxon>Bacteria</taxon>
        <taxon>Pseudomonadati</taxon>
        <taxon>Pseudomonadota</taxon>
        <taxon>Gammaproteobacteria</taxon>
        <taxon>Cellvibrionales</taxon>
        <taxon>Spongiibacteraceae</taxon>
        <taxon>Zhongshania</taxon>
    </lineage>
</organism>
<dbReference type="Pfam" id="PF13852">
    <property type="entry name" value="DUF4197"/>
    <property type="match status" value="1"/>
</dbReference>
<dbReference type="Proteomes" id="UP001166291">
    <property type="component" value="Unassembled WGS sequence"/>
</dbReference>